<dbReference type="Proteomes" id="UP000886595">
    <property type="component" value="Unassembled WGS sequence"/>
</dbReference>
<evidence type="ECO:0000313" key="3">
    <source>
        <dbReference type="Proteomes" id="UP000886595"/>
    </source>
</evidence>
<dbReference type="EMBL" id="JAAMPC010000007">
    <property type="protein sequence ID" value="KAG2304895.1"/>
    <property type="molecule type" value="Genomic_DNA"/>
</dbReference>
<dbReference type="AlphaFoldDB" id="A0A8X7SE52"/>
<sequence>MFSQRFWFMCLPAVFSVYCNMIATNSFINFVSLSGLRKCFLQLCHKSGFMIGVPHVMYRGLAFSVYNLNILFEGLCKNLEYGRPVTLLR</sequence>
<keyword evidence="3" id="KW-1185">Reference proteome</keyword>
<keyword evidence="1" id="KW-0472">Membrane</keyword>
<organism evidence="2 3">
    <name type="scientific">Brassica carinata</name>
    <name type="common">Ethiopian mustard</name>
    <name type="synonym">Abyssinian cabbage</name>
    <dbReference type="NCBI Taxonomy" id="52824"/>
    <lineage>
        <taxon>Eukaryota</taxon>
        <taxon>Viridiplantae</taxon>
        <taxon>Streptophyta</taxon>
        <taxon>Embryophyta</taxon>
        <taxon>Tracheophyta</taxon>
        <taxon>Spermatophyta</taxon>
        <taxon>Magnoliopsida</taxon>
        <taxon>eudicotyledons</taxon>
        <taxon>Gunneridae</taxon>
        <taxon>Pentapetalae</taxon>
        <taxon>rosids</taxon>
        <taxon>malvids</taxon>
        <taxon>Brassicales</taxon>
        <taxon>Brassicaceae</taxon>
        <taxon>Brassiceae</taxon>
        <taxon>Brassica</taxon>
    </lineage>
</organism>
<name>A0A8X7SE52_BRACI</name>
<protein>
    <submittedName>
        <fullName evidence="2">Uncharacterized protein</fullName>
    </submittedName>
</protein>
<evidence type="ECO:0000313" key="2">
    <source>
        <dbReference type="EMBL" id="KAG2304895.1"/>
    </source>
</evidence>
<feature type="transmembrane region" description="Helical" evidence="1">
    <location>
        <begin position="6"/>
        <end position="28"/>
    </location>
</feature>
<evidence type="ECO:0000256" key="1">
    <source>
        <dbReference type="SAM" id="Phobius"/>
    </source>
</evidence>
<keyword evidence="1" id="KW-0812">Transmembrane</keyword>
<proteinExistence type="predicted"/>
<accession>A0A8X7SE52</accession>
<reference evidence="2 3" key="1">
    <citation type="submission" date="2020-02" db="EMBL/GenBank/DDBJ databases">
        <authorList>
            <person name="Ma Q."/>
            <person name="Huang Y."/>
            <person name="Song X."/>
            <person name="Pei D."/>
        </authorList>
    </citation>
    <scope>NUCLEOTIDE SEQUENCE [LARGE SCALE GENOMIC DNA]</scope>
    <source>
        <strain evidence="2">Sxm20200214</strain>
        <tissue evidence="2">Leaf</tissue>
    </source>
</reference>
<gene>
    <name evidence="2" type="ORF">Bca52824_033546</name>
</gene>
<comment type="caution">
    <text evidence="2">The sequence shown here is derived from an EMBL/GenBank/DDBJ whole genome shotgun (WGS) entry which is preliminary data.</text>
</comment>
<keyword evidence="1" id="KW-1133">Transmembrane helix</keyword>